<feature type="transmembrane region" description="Helical" evidence="1">
    <location>
        <begin position="96"/>
        <end position="119"/>
    </location>
</feature>
<name>A0A3P4B327_9BURK</name>
<feature type="transmembrane region" description="Helical" evidence="1">
    <location>
        <begin position="29"/>
        <end position="56"/>
    </location>
</feature>
<keyword evidence="1" id="KW-0472">Membrane</keyword>
<dbReference type="AlphaFoldDB" id="A0A3P4B327"/>
<dbReference type="EMBL" id="UWPJ01000023">
    <property type="protein sequence ID" value="VCU70697.1"/>
    <property type="molecule type" value="Genomic_DNA"/>
</dbReference>
<evidence type="ECO:0000313" key="3">
    <source>
        <dbReference type="Proteomes" id="UP000277294"/>
    </source>
</evidence>
<dbReference type="InterPro" id="IPR047798">
    <property type="entry name" value="BPSS1780-like"/>
</dbReference>
<gene>
    <name evidence="2" type="ORF">PIGHUM_02773</name>
</gene>
<sequence length="259" mass="27855">MQAASLPAKAGWQWAREGLALFRMQPMAMFTWALTVGFMVVIASILNPIGPILFVAGMPSITVMSLEACRAIEQGKTVLPLRLFLALKPPGLFKKLLAMGAIYVAAVLLAGLVSFLPFADSLRDALQGMADNDVTPLLTALRMPLIVFGVLYVIIAGLFWHAPALVAWHKLGLRKALFFSGIACWRNKGAFLVYGLTWLAVVLALEAGTGLLEAVGVSDTIADLIQMPFNFAAAAVLYCSFYPTYTRVFGQPPASAFGT</sequence>
<reference evidence="2 3" key="1">
    <citation type="submission" date="2018-10" db="EMBL/GenBank/DDBJ databases">
        <authorList>
            <person name="Criscuolo A."/>
        </authorList>
    </citation>
    <scope>NUCLEOTIDE SEQUENCE [LARGE SCALE GENOMIC DNA]</scope>
    <source>
        <strain evidence="2">DnA1</strain>
    </source>
</reference>
<dbReference type="OrthoDB" id="5298483at2"/>
<keyword evidence="1" id="KW-0812">Transmembrane</keyword>
<proteinExistence type="predicted"/>
<keyword evidence="1" id="KW-1133">Transmembrane helix</keyword>
<feature type="transmembrane region" description="Helical" evidence="1">
    <location>
        <begin position="189"/>
        <end position="212"/>
    </location>
</feature>
<keyword evidence="3" id="KW-1185">Reference proteome</keyword>
<dbReference type="Proteomes" id="UP000277294">
    <property type="component" value="Unassembled WGS sequence"/>
</dbReference>
<protein>
    <submittedName>
        <fullName evidence="2">Uncharacterized protein</fullName>
    </submittedName>
</protein>
<dbReference type="RefSeq" id="WP_124080171.1">
    <property type="nucleotide sequence ID" value="NZ_UWPJ01000023.1"/>
</dbReference>
<accession>A0A3P4B327</accession>
<organism evidence="2 3">
    <name type="scientific">Pigmentiphaga humi</name>
    <dbReference type="NCBI Taxonomy" id="2478468"/>
    <lineage>
        <taxon>Bacteria</taxon>
        <taxon>Pseudomonadati</taxon>
        <taxon>Pseudomonadota</taxon>
        <taxon>Betaproteobacteria</taxon>
        <taxon>Burkholderiales</taxon>
        <taxon>Alcaligenaceae</taxon>
        <taxon>Pigmentiphaga</taxon>
    </lineage>
</organism>
<evidence type="ECO:0000256" key="1">
    <source>
        <dbReference type="SAM" id="Phobius"/>
    </source>
</evidence>
<dbReference type="NCBIfam" id="NF041043">
    <property type="entry name" value="BPSS1780_fam"/>
    <property type="match status" value="1"/>
</dbReference>
<feature type="transmembrane region" description="Helical" evidence="1">
    <location>
        <begin position="145"/>
        <end position="168"/>
    </location>
</feature>
<feature type="transmembrane region" description="Helical" evidence="1">
    <location>
        <begin position="224"/>
        <end position="245"/>
    </location>
</feature>
<evidence type="ECO:0000313" key="2">
    <source>
        <dbReference type="EMBL" id="VCU70697.1"/>
    </source>
</evidence>